<gene>
    <name evidence="2" type="primary">RvY_05458-1</name>
    <name evidence="2" type="synonym">RvY_05458.1</name>
    <name evidence="2" type="ORF">RvY_05458</name>
</gene>
<dbReference type="AlphaFoldDB" id="A0A1D1V0P7"/>
<protein>
    <submittedName>
        <fullName evidence="2">Uncharacterized protein</fullName>
    </submittedName>
</protein>
<accession>A0A1D1V0P7</accession>
<dbReference type="EMBL" id="BDGG01000002">
    <property type="protein sequence ID" value="GAU93532.1"/>
    <property type="molecule type" value="Genomic_DNA"/>
</dbReference>
<organism evidence="2 3">
    <name type="scientific">Ramazzottius varieornatus</name>
    <name type="common">Water bear</name>
    <name type="synonym">Tardigrade</name>
    <dbReference type="NCBI Taxonomy" id="947166"/>
    <lineage>
        <taxon>Eukaryota</taxon>
        <taxon>Metazoa</taxon>
        <taxon>Ecdysozoa</taxon>
        <taxon>Tardigrada</taxon>
        <taxon>Eutardigrada</taxon>
        <taxon>Parachela</taxon>
        <taxon>Hypsibioidea</taxon>
        <taxon>Ramazzottiidae</taxon>
        <taxon>Ramazzottius</taxon>
    </lineage>
</organism>
<evidence type="ECO:0000256" key="1">
    <source>
        <dbReference type="SAM" id="MobiDB-lite"/>
    </source>
</evidence>
<comment type="caution">
    <text evidence="2">The sequence shown here is derived from an EMBL/GenBank/DDBJ whole genome shotgun (WGS) entry which is preliminary data.</text>
</comment>
<reference evidence="2 3" key="1">
    <citation type="journal article" date="2016" name="Nat. Commun.">
        <title>Extremotolerant tardigrade genome and improved radiotolerance of human cultured cells by tardigrade-unique protein.</title>
        <authorList>
            <person name="Hashimoto T."/>
            <person name="Horikawa D.D."/>
            <person name="Saito Y."/>
            <person name="Kuwahara H."/>
            <person name="Kozuka-Hata H."/>
            <person name="Shin-I T."/>
            <person name="Minakuchi Y."/>
            <person name="Ohishi K."/>
            <person name="Motoyama A."/>
            <person name="Aizu T."/>
            <person name="Enomoto A."/>
            <person name="Kondo K."/>
            <person name="Tanaka S."/>
            <person name="Hara Y."/>
            <person name="Koshikawa S."/>
            <person name="Sagara H."/>
            <person name="Miura T."/>
            <person name="Yokobori S."/>
            <person name="Miyagawa K."/>
            <person name="Suzuki Y."/>
            <person name="Kubo T."/>
            <person name="Oyama M."/>
            <person name="Kohara Y."/>
            <person name="Fujiyama A."/>
            <person name="Arakawa K."/>
            <person name="Katayama T."/>
            <person name="Toyoda A."/>
            <person name="Kunieda T."/>
        </authorList>
    </citation>
    <scope>NUCLEOTIDE SEQUENCE [LARGE SCALE GENOMIC DNA]</scope>
    <source>
        <strain evidence="2 3">YOKOZUNA-1</strain>
    </source>
</reference>
<feature type="region of interest" description="Disordered" evidence="1">
    <location>
        <begin position="1"/>
        <end position="41"/>
    </location>
</feature>
<evidence type="ECO:0000313" key="3">
    <source>
        <dbReference type="Proteomes" id="UP000186922"/>
    </source>
</evidence>
<evidence type="ECO:0000313" key="2">
    <source>
        <dbReference type="EMBL" id="GAU93532.1"/>
    </source>
</evidence>
<proteinExistence type="predicted"/>
<name>A0A1D1V0P7_RAMVA</name>
<dbReference type="Proteomes" id="UP000186922">
    <property type="component" value="Unassembled WGS sequence"/>
</dbReference>
<sequence length="54" mass="6647">MNDRSKEDQAMAARRLKEDRVRQDERNRENKLTAASDRAEKSLYRRDFQQRFYP</sequence>
<keyword evidence="3" id="KW-1185">Reference proteome</keyword>